<dbReference type="InterPro" id="IPR009051">
    <property type="entry name" value="Helical_ferredxn"/>
</dbReference>
<dbReference type="Gene3D" id="1.10.1060.10">
    <property type="entry name" value="Alpha-helical ferredoxin"/>
    <property type="match status" value="1"/>
</dbReference>
<dbReference type="InterPro" id="IPR051460">
    <property type="entry name" value="HdrC_iron-sulfur_subunit"/>
</dbReference>
<evidence type="ECO:0000256" key="3">
    <source>
        <dbReference type="ARBA" id="ARBA00023002"/>
    </source>
</evidence>
<dbReference type="SUPFAM" id="SSF46548">
    <property type="entry name" value="alpha-helical ferredoxin"/>
    <property type="match status" value="1"/>
</dbReference>
<dbReference type="InterPro" id="IPR017896">
    <property type="entry name" value="4Fe4S_Fe-S-bd"/>
</dbReference>
<proteinExistence type="predicted"/>
<dbReference type="EMBL" id="CP000860">
    <property type="protein sequence ID" value="ACA59104.1"/>
    <property type="molecule type" value="Genomic_DNA"/>
</dbReference>
<keyword evidence="5" id="KW-0411">Iron-sulfur</keyword>
<dbReference type="GO" id="GO:0016491">
    <property type="term" value="F:oxidoreductase activity"/>
    <property type="evidence" value="ECO:0007669"/>
    <property type="project" value="UniProtKB-KW"/>
</dbReference>
<evidence type="ECO:0000259" key="6">
    <source>
        <dbReference type="Pfam" id="PF13183"/>
    </source>
</evidence>
<evidence type="ECO:0000256" key="1">
    <source>
        <dbReference type="ARBA" id="ARBA00022485"/>
    </source>
</evidence>
<dbReference type="RefSeq" id="WP_012301693.1">
    <property type="nucleotide sequence ID" value="NC_010424.1"/>
</dbReference>
<accession>B1I277</accession>
<dbReference type="Proteomes" id="UP000008544">
    <property type="component" value="Chromosome"/>
</dbReference>
<dbReference type="HOGENOM" id="CLU_093432_1_0_9"/>
<gene>
    <name evidence="7" type="ordered locus">Daud_0563</name>
</gene>
<reference evidence="8" key="1">
    <citation type="submission" date="2007-10" db="EMBL/GenBank/DDBJ databases">
        <title>Complete sequence of chromosome of Desulforudis audaxviator MP104C.</title>
        <authorList>
            <person name="Copeland A."/>
            <person name="Lucas S."/>
            <person name="Lapidus A."/>
            <person name="Barry K."/>
            <person name="Glavina del Rio T."/>
            <person name="Dalin E."/>
            <person name="Tice H."/>
            <person name="Bruce D."/>
            <person name="Pitluck S."/>
            <person name="Lowry S.R."/>
            <person name="Larimer F."/>
            <person name="Land M.L."/>
            <person name="Hauser L."/>
            <person name="Kyrpides N."/>
            <person name="Ivanova N.N."/>
            <person name="Richardson P."/>
        </authorList>
    </citation>
    <scope>NUCLEOTIDE SEQUENCE [LARGE SCALE GENOMIC DNA]</scope>
    <source>
        <strain evidence="8">MP104C</strain>
    </source>
</reference>
<dbReference type="GO" id="GO:0005886">
    <property type="term" value="C:plasma membrane"/>
    <property type="evidence" value="ECO:0007669"/>
    <property type="project" value="TreeGrafter"/>
</dbReference>
<name>B1I277_DESAP</name>
<keyword evidence="8" id="KW-1185">Reference proteome</keyword>
<keyword evidence="4" id="KW-0408">Iron</keyword>
<evidence type="ECO:0000313" key="7">
    <source>
        <dbReference type="EMBL" id="ACA59104.1"/>
    </source>
</evidence>
<evidence type="ECO:0000313" key="8">
    <source>
        <dbReference type="Proteomes" id="UP000008544"/>
    </source>
</evidence>
<keyword evidence="2" id="KW-0479">Metal-binding</keyword>
<dbReference type="AlphaFoldDB" id="B1I277"/>
<sequence length="211" mass="23523">MAAKIIENQVVIFFAFRAEETEQVLNFSRAAADGAQFVKEVERLSGQRLTNCYQCGKCTAGCPLAFSMDLMPHQVIRLIQLGLREEALDNRAVWLCSTCATCSTRCPRNVDLAGLMDALRIMARREGRTGKGAGAALFHHIFLDSVRRHGRAHELGIGLKHNLRTGKLFKDSDLARGLLVRGRLRFRPSRIKGAAEVSRIFAEVKRVEEGK</sequence>
<dbReference type="PANTHER" id="PTHR43255">
    <property type="entry name" value="IRON-SULFUR-BINDING OXIDOREDUCTASE FADF-RELATED-RELATED"/>
    <property type="match status" value="1"/>
</dbReference>
<keyword evidence="3" id="KW-0560">Oxidoreductase</keyword>
<dbReference type="GO" id="GO:0051539">
    <property type="term" value="F:4 iron, 4 sulfur cluster binding"/>
    <property type="evidence" value="ECO:0007669"/>
    <property type="project" value="UniProtKB-KW"/>
</dbReference>
<evidence type="ECO:0000256" key="4">
    <source>
        <dbReference type="ARBA" id="ARBA00023004"/>
    </source>
</evidence>
<reference evidence="7 8" key="2">
    <citation type="journal article" date="2008" name="Science">
        <title>Environmental genomics reveals a single-species ecosystem deep within Earth.</title>
        <authorList>
            <person name="Chivian D."/>
            <person name="Brodie E.L."/>
            <person name="Alm E.J."/>
            <person name="Culley D.E."/>
            <person name="Dehal P.S."/>
            <person name="Desantis T.Z."/>
            <person name="Gihring T.M."/>
            <person name="Lapidus A."/>
            <person name="Lin L.H."/>
            <person name="Lowry S.R."/>
            <person name="Moser D.P."/>
            <person name="Richardson P.M."/>
            <person name="Southam G."/>
            <person name="Wanger G."/>
            <person name="Pratt L.M."/>
            <person name="Andersen G.L."/>
            <person name="Hazen T.C."/>
            <person name="Brockman F.J."/>
            <person name="Arkin A.P."/>
            <person name="Onstott T.C."/>
        </authorList>
    </citation>
    <scope>NUCLEOTIDE SEQUENCE [LARGE SCALE GENOMIC DNA]</scope>
    <source>
        <strain evidence="7 8">MP104C</strain>
    </source>
</reference>
<keyword evidence="1" id="KW-0004">4Fe-4S</keyword>
<evidence type="ECO:0000256" key="5">
    <source>
        <dbReference type="ARBA" id="ARBA00023014"/>
    </source>
</evidence>
<dbReference type="GO" id="GO:0046872">
    <property type="term" value="F:metal ion binding"/>
    <property type="evidence" value="ECO:0007669"/>
    <property type="project" value="UniProtKB-KW"/>
</dbReference>
<dbReference type="Pfam" id="PF13183">
    <property type="entry name" value="Fer4_8"/>
    <property type="match status" value="1"/>
</dbReference>
<dbReference type="InterPro" id="IPR017900">
    <property type="entry name" value="4Fe4S_Fe_S_CS"/>
</dbReference>
<dbReference type="KEGG" id="dau:Daud_0563"/>
<dbReference type="PROSITE" id="PS00198">
    <property type="entry name" value="4FE4S_FER_1"/>
    <property type="match status" value="1"/>
</dbReference>
<protein>
    <submittedName>
        <fullName evidence="7">Putative heterodisulfide reductase, C subunit</fullName>
    </submittedName>
</protein>
<dbReference type="OrthoDB" id="9794954at2"/>
<evidence type="ECO:0000256" key="2">
    <source>
        <dbReference type="ARBA" id="ARBA00022723"/>
    </source>
</evidence>
<feature type="domain" description="4Fe-4S ferredoxin-type" evidence="6">
    <location>
        <begin position="49"/>
        <end position="110"/>
    </location>
</feature>
<dbReference type="eggNOG" id="COG1150">
    <property type="taxonomic scope" value="Bacteria"/>
</dbReference>
<dbReference type="STRING" id="477974.Daud_0563"/>
<organism evidence="7 8">
    <name type="scientific">Desulforudis audaxviator (strain MP104C)</name>
    <dbReference type="NCBI Taxonomy" id="477974"/>
    <lineage>
        <taxon>Bacteria</taxon>
        <taxon>Bacillati</taxon>
        <taxon>Bacillota</taxon>
        <taxon>Clostridia</taxon>
        <taxon>Thermoanaerobacterales</taxon>
        <taxon>Candidatus Desulforudaceae</taxon>
        <taxon>Candidatus Desulforudis</taxon>
    </lineage>
</organism>
<dbReference type="PANTHER" id="PTHR43255:SF1">
    <property type="entry name" value="IRON-SULFUR-BINDING OXIDOREDUCTASE FADF-RELATED"/>
    <property type="match status" value="1"/>
</dbReference>